<dbReference type="EMBL" id="JAUSUT010000001">
    <property type="protein sequence ID" value="MDQ0378766.1"/>
    <property type="molecule type" value="Genomic_DNA"/>
</dbReference>
<dbReference type="RefSeq" id="WP_306991706.1">
    <property type="nucleotide sequence ID" value="NZ_JAUSUT010000001.1"/>
</dbReference>
<dbReference type="SUPFAM" id="SSF53850">
    <property type="entry name" value="Periplasmic binding protein-like II"/>
    <property type="match status" value="1"/>
</dbReference>
<evidence type="ECO:0000313" key="7">
    <source>
        <dbReference type="Proteomes" id="UP001229651"/>
    </source>
</evidence>
<sequence length="294" mass="31436">MDLKHLRYFLAGATEGTFTAAAQRLGMTQPALSRAIRALEDEVGTALFVRGRHGAELTAAGRVLAEDAPGVDEYARAALARVARLGREGPQLRVTARACDVDVLQGLVESYNVRYRNGLPARAAVANWPTQADELRAGAADVSLLRTPFDDRGLDSDPVRSDERVALLPQSHPLAGRELIDRAELAGEAFPQWADVGPAETAYWTGTDLAHHDWRAGPIVRDAAQYTSAIRLGQAVGFVPITLLPELPLTGVSVVPVTGLSASELRIAWPSTTTSPDVARFVRHATEPAPLTGA</sequence>
<organism evidence="6 7">
    <name type="scientific">Amycolatopsis thermophila</name>
    <dbReference type="NCBI Taxonomy" id="206084"/>
    <lineage>
        <taxon>Bacteria</taxon>
        <taxon>Bacillati</taxon>
        <taxon>Actinomycetota</taxon>
        <taxon>Actinomycetes</taxon>
        <taxon>Pseudonocardiales</taxon>
        <taxon>Pseudonocardiaceae</taxon>
        <taxon>Amycolatopsis</taxon>
    </lineage>
</organism>
<keyword evidence="4" id="KW-0804">Transcription</keyword>
<dbReference type="Pfam" id="PF00126">
    <property type="entry name" value="HTH_1"/>
    <property type="match status" value="1"/>
</dbReference>
<evidence type="ECO:0000259" key="5">
    <source>
        <dbReference type="PROSITE" id="PS50931"/>
    </source>
</evidence>
<dbReference type="InterPro" id="IPR036388">
    <property type="entry name" value="WH-like_DNA-bd_sf"/>
</dbReference>
<gene>
    <name evidence="6" type="ORF">FB470_002760</name>
</gene>
<dbReference type="InterPro" id="IPR000847">
    <property type="entry name" value="LysR_HTH_N"/>
</dbReference>
<accession>A0ABU0ETY2</accession>
<feature type="domain" description="HTH lysR-type" evidence="5">
    <location>
        <begin position="1"/>
        <end position="58"/>
    </location>
</feature>
<evidence type="ECO:0000256" key="1">
    <source>
        <dbReference type="ARBA" id="ARBA00009437"/>
    </source>
</evidence>
<protein>
    <submittedName>
        <fullName evidence="6">DNA-binding transcriptional LysR family regulator</fullName>
    </submittedName>
</protein>
<comment type="similarity">
    <text evidence="1">Belongs to the LysR transcriptional regulatory family.</text>
</comment>
<dbReference type="PRINTS" id="PR00039">
    <property type="entry name" value="HTHLYSR"/>
</dbReference>
<evidence type="ECO:0000256" key="4">
    <source>
        <dbReference type="ARBA" id="ARBA00023163"/>
    </source>
</evidence>
<name>A0ABU0ETY2_9PSEU</name>
<dbReference type="InterPro" id="IPR036390">
    <property type="entry name" value="WH_DNA-bd_sf"/>
</dbReference>
<keyword evidence="7" id="KW-1185">Reference proteome</keyword>
<keyword evidence="2" id="KW-0805">Transcription regulation</keyword>
<dbReference type="SUPFAM" id="SSF46785">
    <property type="entry name" value="Winged helix' DNA-binding domain"/>
    <property type="match status" value="1"/>
</dbReference>
<dbReference type="Gene3D" id="1.10.10.10">
    <property type="entry name" value="Winged helix-like DNA-binding domain superfamily/Winged helix DNA-binding domain"/>
    <property type="match status" value="1"/>
</dbReference>
<keyword evidence="3 6" id="KW-0238">DNA-binding</keyword>
<evidence type="ECO:0000313" key="6">
    <source>
        <dbReference type="EMBL" id="MDQ0378766.1"/>
    </source>
</evidence>
<comment type="caution">
    <text evidence="6">The sequence shown here is derived from an EMBL/GenBank/DDBJ whole genome shotgun (WGS) entry which is preliminary data.</text>
</comment>
<evidence type="ECO:0000256" key="2">
    <source>
        <dbReference type="ARBA" id="ARBA00023015"/>
    </source>
</evidence>
<dbReference type="PANTHER" id="PTHR30346:SF0">
    <property type="entry name" value="HCA OPERON TRANSCRIPTIONAL ACTIVATOR HCAR"/>
    <property type="match status" value="1"/>
</dbReference>
<dbReference type="GO" id="GO:0003677">
    <property type="term" value="F:DNA binding"/>
    <property type="evidence" value="ECO:0007669"/>
    <property type="project" value="UniProtKB-KW"/>
</dbReference>
<dbReference type="Gene3D" id="3.40.190.10">
    <property type="entry name" value="Periplasmic binding protein-like II"/>
    <property type="match status" value="2"/>
</dbReference>
<dbReference type="PROSITE" id="PS50931">
    <property type="entry name" value="HTH_LYSR"/>
    <property type="match status" value="1"/>
</dbReference>
<dbReference type="Proteomes" id="UP001229651">
    <property type="component" value="Unassembled WGS sequence"/>
</dbReference>
<dbReference type="PANTHER" id="PTHR30346">
    <property type="entry name" value="TRANSCRIPTIONAL DUAL REGULATOR HCAR-RELATED"/>
    <property type="match status" value="1"/>
</dbReference>
<proteinExistence type="inferred from homology"/>
<evidence type="ECO:0000256" key="3">
    <source>
        <dbReference type="ARBA" id="ARBA00023125"/>
    </source>
</evidence>
<dbReference type="Pfam" id="PF03466">
    <property type="entry name" value="LysR_substrate"/>
    <property type="match status" value="1"/>
</dbReference>
<dbReference type="InterPro" id="IPR005119">
    <property type="entry name" value="LysR_subst-bd"/>
</dbReference>
<reference evidence="6 7" key="1">
    <citation type="submission" date="2023-07" db="EMBL/GenBank/DDBJ databases">
        <title>Sequencing the genomes of 1000 actinobacteria strains.</title>
        <authorList>
            <person name="Klenk H.-P."/>
        </authorList>
    </citation>
    <scope>NUCLEOTIDE SEQUENCE [LARGE SCALE GENOMIC DNA]</scope>
    <source>
        <strain evidence="6 7">DSM 45805</strain>
    </source>
</reference>